<comment type="caution">
    <text evidence="2">The sequence shown here is derived from an EMBL/GenBank/DDBJ whole genome shotgun (WGS) entry which is preliminary data.</text>
</comment>
<evidence type="ECO:0000256" key="1">
    <source>
        <dbReference type="SAM" id="MobiDB-lite"/>
    </source>
</evidence>
<name>A0A843VDS9_COLES</name>
<feature type="region of interest" description="Disordered" evidence="1">
    <location>
        <begin position="297"/>
        <end position="326"/>
    </location>
</feature>
<gene>
    <name evidence="2" type="ORF">Taro_029438</name>
</gene>
<accession>A0A843VDS9</accession>
<keyword evidence="3" id="KW-1185">Reference proteome</keyword>
<evidence type="ECO:0000313" key="3">
    <source>
        <dbReference type="Proteomes" id="UP000652761"/>
    </source>
</evidence>
<organism evidence="2 3">
    <name type="scientific">Colocasia esculenta</name>
    <name type="common">Wild taro</name>
    <name type="synonym">Arum esculentum</name>
    <dbReference type="NCBI Taxonomy" id="4460"/>
    <lineage>
        <taxon>Eukaryota</taxon>
        <taxon>Viridiplantae</taxon>
        <taxon>Streptophyta</taxon>
        <taxon>Embryophyta</taxon>
        <taxon>Tracheophyta</taxon>
        <taxon>Spermatophyta</taxon>
        <taxon>Magnoliopsida</taxon>
        <taxon>Liliopsida</taxon>
        <taxon>Araceae</taxon>
        <taxon>Aroideae</taxon>
        <taxon>Colocasieae</taxon>
        <taxon>Colocasia</taxon>
    </lineage>
</organism>
<dbReference type="EMBL" id="NMUH01001955">
    <property type="protein sequence ID" value="MQL96752.1"/>
    <property type="molecule type" value="Genomic_DNA"/>
</dbReference>
<proteinExistence type="predicted"/>
<dbReference type="AlphaFoldDB" id="A0A843VDS9"/>
<reference evidence="2" key="1">
    <citation type="submission" date="2017-07" db="EMBL/GenBank/DDBJ databases">
        <title>Taro Niue Genome Assembly and Annotation.</title>
        <authorList>
            <person name="Atibalentja N."/>
            <person name="Keating K."/>
            <person name="Fields C.J."/>
        </authorList>
    </citation>
    <scope>NUCLEOTIDE SEQUENCE</scope>
    <source>
        <strain evidence="2">Niue_2</strain>
        <tissue evidence="2">Leaf</tissue>
    </source>
</reference>
<feature type="region of interest" description="Disordered" evidence="1">
    <location>
        <begin position="226"/>
        <end position="247"/>
    </location>
</feature>
<dbReference type="Proteomes" id="UP000652761">
    <property type="component" value="Unassembled WGS sequence"/>
</dbReference>
<sequence length="550" mass="59812">MDQAKDAYIGLDMTVTIGFHDKKFLLLPGSSYDGNNGTGSSEKDGRSGLDAAALDLARREPFSSSLWQPNGPTLSILIWNNSPIHCWPWLYHQRRHHKGGVPVVDGIVIVEEGCLADPSPRLPCSLSQSLSLFKLQKNPPFGLGRPSPFIVEGGETMAGTFVYLPQERKGRRMASFLRLPSCSMVAHPGDSSGGGDGAAGRRRRCSRAAATTAARAAVMGASGGNRGAAVVRTSSSGGKGRGGGNRGRRRCSICSLPFFCGKPDKNLAQQMPPTRQRANAISSSGCCVTMDSRRGARRGQGHLSYGRGRGHSTVRAGSFDSPASRRKMPFMEPTLVTPEKLSDLDRGYTRIALSHLDTAPGDSRPTNYRWHLPADESVMAFVSSYAWPSDDDDGPIPLTRAQRLALEGAILSDRDSMEGLFSYAYPAFPWHGIRMNELPSAKQLGTYFQLTGAHNISHPLQAASWMIAGGGPQFLAIGLAVAERYNPRWNTICTAEGETAIDLWAFHRISGLPIVGEHYEEVVLDDFHRDSTDGQGHYVLEFCYRYLLRA</sequence>
<evidence type="ECO:0000313" key="2">
    <source>
        <dbReference type="EMBL" id="MQL96752.1"/>
    </source>
</evidence>
<protein>
    <submittedName>
        <fullName evidence="2">Uncharacterized protein</fullName>
    </submittedName>
</protein>